<dbReference type="InterPro" id="IPR014710">
    <property type="entry name" value="RmlC-like_jellyroll"/>
</dbReference>
<dbReference type="SMART" id="SM00100">
    <property type="entry name" value="cNMP"/>
    <property type="match status" value="1"/>
</dbReference>
<feature type="domain" description="Cyclic nucleotide-binding" evidence="1">
    <location>
        <begin position="20"/>
        <end position="119"/>
    </location>
</feature>
<dbReference type="SUPFAM" id="SSF51206">
    <property type="entry name" value="cAMP-binding domain-like"/>
    <property type="match status" value="1"/>
</dbReference>
<dbReference type="SUPFAM" id="SSF46785">
    <property type="entry name" value="Winged helix' DNA-binding domain"/>
    <property type="match status" value="1"/>
</dbReference>
<comment type="caution">
    <text evidence="2">The sequence shown here is derived from an EMBL/GenBank/DDBJ whole genome shotgun (WGS) entry which is preliminary data.</text>
</comment>
<evidence type="ECO:0000259" key="1">
    <source>
        <dbReference type="PROSITE" id="PS50042"/>
    </source>
</evidence>
<dbReference type="Proteomes" id="UP000229329">
    <property type="component" value="Unassembled WGS sequence"/>
</dbReference>
<evidence type="ECO:0000313" key="3">
    <source>
        <dbReference type="Proteomes" id="UP000229329"/>
    </source>
</evidence>
<dbReference type="Pfam" id="PF00027">
    <property type="entry name" value="cNMP_binding"/>
    <property type="match status" value="1"/>
</dbReference>
<dbReference type="EMBL" id="PHHA01000002">
    <property type="protein sequence ID" value="PJG86606.1"/>
    <property type="molecule type" value="Genomic_DNA"/>
</dbReference>
<evidence type="ECO:0000313" key="2">
    <source>
        <dbReference type="EMBL" id="PJG86606.1"/>
    </source>
</evidence>
<dbReference type="CDD" id="cd00038">
    <property type="entry name" value="CAP_ED"/>
    <property type="match status" value="1"/>
</dbReference>
<dbReference type="InterPro" id="IPR018490">
    <property type="entry name" value="cNMP-bd_dom_sf"/>
</dbReference>
<keyword evidence="3" id="KW-1185">Reference proteome</keyword>
<accession>A0A2M8S633</accession>
<sequence>MILIKPEQLIHSHITRLHKLEKGTVIYSQGDKANEFYYVESGLIGLYHVLENGKESLLRIYSSQDYFGFRTVFGTQIYHCTAKVLLPAEIVRISPHNVSEFIQANPQMIQYLLHQLSEELQFSEQRLAKAAYMRSLDRVMESITHLTQYYPNYPWTYREIAEYSGCETETAIRISKELKKQGFLKQ</sequence>
<dbReference type="InterPro" id="IPR000595">
    <property type="entry name" value="cNMP-bd_dom"/>
</dbReference>
<dbReference type="AlphaFoldDB" id="A0A2M8S633"/>
<dbReference type="GO" id="GO:0005829">
    <property type="term" value="C:cytosol"/>
    <property type="evidence" value="ECO:0007669"/>
    <property type="project" value="TreeGrafter"/>
</dbReference>
<name>A0A2M8S633_9PAST</name>
<dbReference type="OrthoDB" id="6622916at2"/>
<protein>
    <submittedName>
        <fullName evidence="2">Crp/Fnr family transcriptional regulator</fullName>
    </submittedName>
</protein>
<dbReference type="Gene3D" id="2.60.120.10">
    <property type="entry name" value="Jelly Rolls"/>
    <property type="match status" value="1"/>
</dbReference>
<gene>
    <name evidence="2" type="ORF">CVP05_00335</name>
</gene>
<dbReference type="InterPro" id="IPR036390">
    <property type="entry name" value="WH_DNA-bd_sf"/>
</dbReference>
<dbReference type="PANTHER" id="PTHR24567:SF26">
    <property type="entry name" value="REGULATORY PROTEIN YEIL"/>
    <property type="match status" value="1"/>
</dbReference>
<dbReference type="PROSITE" id="PS50042">
    <property type="entry name" value="CNMP_BINDING_3"/>
    <property type="match status" value="1"/>
</dbReference>
<dbReference type="GO" id="GO:0003700">
    <property type="term" value="F:DNA-binding transcription factor activity"/>
    <property type="evidence" value="ECO:0007669"/>
    <property type="project" value="TreeGrafter"/>
</dbReference>
<dbReference type="InterPro" id="IPR050397">
    <property type="entry name" value="Env_Response_Regulators"/>
</dbReference>
<reference evidence="2 3" key="1">
    <citation type="submission" date="2017-11" db="EMBL/GenBank/DDBJ databases">
        <title>Reclassification of Bisgaard taxon 7 as Conservatibacter flavescens gen. nov., sp. nov.</title>
        <authorList>
            <person name="Christensen H."/>
        </authorList>
    </citation>
    <scope>NUCLEOTIDE SEQUENCE [LARGE SCALE GENOMIC DNA]</scope>
    <source>
        <strain evidence="2 3">7_4</strain>
    </source>
</reference>
<dbReference type="PANTHER" id="PTHR24567">
    <property type="entry name" value="CRP FAMILY TRANSCRIPTIONAL REGULATORY PROTEIN"/>
    <property type="match status" value="1"/>
</dbReference>
<organism evidence="2 3">
    <name type="scientific">Conservatibacter flavescens</name>
    <dbReference type="NCBI Taxonomy" id="28161"/>
    <lineage>
        <taxon>Bacteria</taxon>
        <taxon>Pseudomonadati</taxon>
        <taxon>Pseudomonadota</taxon>
        <taxon>Gammaproteobacteria</taxon>
        <taxon>Pasteurellales</taxon>
        <taxon>Pasteurellaceae</taxon>
        <taxon>Conservatibacter</taxon>
    </lineage>
</organism>
<proteinExistence type="predicted"/>